<comment type="caution">
    <text evidence="1">The sequence shown here is derived from an EMBL/GenBank/DDBJ whole genome shotgun (WGS) entry which is preliminary data.</text>
</comment>
<organism evidence="1 2">
    <name type="scientific">Massilia orientalis</name>
    <dbReference type="NCBI Taxonomy" id="3050128"/>
    <lineage>
        <taxon>Bacteria</taxon>
        <taxon>Pseudomonadati</taxon>
        <taxon>Pseudomonadota</taxon>
        <taxon>Betaproteobacteria</taxon>
        <taxon>Burkholderiales</taxon>
        <taxon>Oxalobacteraceae</taxon>
        <taxon>Telluria group</taxon>
        <taxon>Massilia</taxon>
    </lineage>
</organism>
<proteinExistence type="predicted"/>
<protein>
    <submittedName>
        <fullName evidence="1">Methyl-accepting chemotaxis protein</fullName>
    </submittedName>
</protein>
<evidence type="ECO:0000313" key="1">
    <source>
        <dbReference type="EMBL" id="MFJ1468950.1"/>
    </source>
</evidence>
<reference evidence="1" key="1">
    <citation type="submission" date="2024-11" db="EMBL/GenBank/DDBJ databases">
        <title>Description of Massilia orientalis sp. nov., isolated from rhizosphere soil of Ageratina adenophora.</title>
        <authorList>
            <person name="Wang Y."/>
        </authorList>
    </citation>
    <scope>NUCLEOTIDE SEQUENCE</scope>
    <source>
        <strain evidence="1">YIM B02787</strain>
    </source>
</reference>
<accession>A0ACC7MBV5</accession>
<sequence>MLNRFTIRQRMLAWNVTAIAFVVMVGGIGELAVGQLDGAMDAITGNGSAIRHQMQADQAHDALRADVLAALLAGDADTAARDAARREAAEHKALFREMMANLDRQVKDPAIRAAIDKVKPDVDAYLRGVDDILKVSDPAAARAAYPAFMDRFHVLEKSMEALSGHIEAASDDTRAAGDATVRRARVQVITMALLAALTTFVAGVLLVRSISRPLDAAIDLADRIAAGRLDTDLACGDGDRSETGRLNRALGAMQASLRRIVGDVRGGTEAIATSTAQIAGGNADLSRRTEAQAGALEQTVTSIEQLTATVRQNAEHARQADGLAQSASGIAQRGGAVVGQVVDTMGAIDTSARRIVDIIGVIEGIAFQTNILALNAAVEAARAGEQGRGFAVVAGEVRTLAQRANAAAHEIKGLIDDSVARVDAGTRLVAEAGATMRDVVDSVGRVTAIMGEISIASGEQEQGIGQVNRAIGAIDDATQQNAALVEEATAAASAMQDQAEQLQRLVASFVLAAPPAAAPRAPQPPVGAARLALQ</sequence>
<name>A0ACC7MBV5_9BURK</name>
<evidence type="ECO:0000313" key="2">
    <source>
        <dbReference type="Proteomes" id="UP001168096"/>
    </source>
</evidence>
<dbReference type="EMBL" id="JASNRB020000008">
    <property type="protein sequence ID" value="MFJ1468950.1"/>
    <property type="molecule type" value="Genomic_DNA"/>
</dbReference>
<gene>
    <name evidence="1" type="ORF">QPK29_014635</name>
</gene>
<keyword evidence="2" id="KW-1185">Reference proteome</keyword>
<dbReference type="Proteomes" id="UP001168096">
    <property type="component" value="Unassembled WGS sequence"/>
</dbReference>